<dbReference type="VEuPathDB" id="FungiDB:CJJ09_003810"/>
<organism evidence="12">
    <name type="scientific">Candidozyma auris</name>
    <name type="common">Yeast</name>
    <name type="synonym">Candida auris</name>
    <dbReference type="NCBI Taxonomy" id="498019"/>
    <lineage>
        <taxon>Eukaryota</taxon>
        <taxon>Fungi</taxon>
        <taxon>Dikarya</taxon>
        <taxon>Ascomycota</taxon>
        <taxon>Saccharomycotina</taxon>
        <taxon>Pichiomycetes</taxon>
        <taxon>Metschnikowiaceae</taxon>
        <taxon>Candidozyma</taxon>
    </lineage>
</organism>
<dbReference type="Gene3D" id="3.10.270.10">
    <property type="entry name" value="Urate Oxidase"/>
    <property type="match status" value="1"/>
</dbReference>
<evidence type="ECO:0000256" key="1">
    <source>
        <dbReference type="ARBA" id="ARBA00004275"/>
    </source>
</evidence>
<proteinExistence type="inferred from homology"/>
<comment type="pathway">
    <text evidence="2 7">Purine metabolism; urate degradation; (S)-allantoin from urate: step 1/3.</text>
</comment>
<feature type="binding site" evidence="9">
    <location>
        <position position="233"/>
    </location>
    <ligand>
        <name>urate</name>
        <dbReference type="ChEBI" id="CHEBI:17775"/>
    </ligand>
</feature>
<dbReference type="EMBL" id="PEKT02000010">
    <property type="protein sequence ID" value="PIS48814.1"/>
    <property type="molecule type" value="Genomic_DNA"/>
</dbReference>
<dbReference type="EMBL" id="PEKT03000004">
    <property type="protein sequence ID" value="KAK8439906.1"/>
    <property type="molecule type" value="Genomic_DNA"/>
</dbReference>
<dbReference type="PANTHER" id="PTHR42874">
    <property type="entry name" value="URICASE"/>
    <property type="match status" value="1"/>
</dbReference>
<sequence>MSLIDSSYGKANVKFLKVKRDRHNPKVQEVLQANCQVLLRGDFDVSYTEADNSPIVPTDTVKNTILIEAKNTEVWPIERFAAHLAKHFTTKYNHVSGVEVTIVQDVWTKYEVNGKLHDHSFTHGGPETRRTFLTYNKPSNKVTIVSGIKDLKVMKSTGSMFYGYNECDYTTLKPTTDRILSTNVDASWKFESHLSSLDDVVQKAKNGLFDNVYESARKITLDRFAIENSPSVQATMYNMSLEILDAAPAVDTVSYELPNIHFILYNLEWKGINNDDLYYPSSDPNGLIKSTVGRKVPSKL</sequence>
<evidence type="ECO:0000256" key="4">
    <source>
        <dbReference type="ARBA" id="ARBA00022631"/>
    </source>
</evidence>
<reference evidence="12" key="2">
    <citation type="submission" date="2017-11" db="EMBL/GenBank/DDBJ databases">
        <title>Candida auris genome assembly and annotation.</title>
        <authorList>
            <person name="Munoz J.F."/>
            <person name="Gade L.G."/>
            <person name="Chow N.A."/>
            <person name="Litvintseva A.P."/>
            <person name="Loparev V.N."/>
            <person name="Cuomo C.A."/>
        </authorList>
    </citation>
    <scope>NUCLEOTIDE SEQUENCE</scope>
    <source>
        <strain evidence="12">B8441</strain>
    </source>
</reference>
<feature type="binding site" evidence="9">
    <location>
        <position position="161"/>
    </location>
    <ligand>
        <name>urate</name>
        <dbReference type="ChEBI" id="CHEBI:17775"/>
    </ligand>
</feature>
<dbReference type="PIRSF" id="PIRSF000241">
    <property type="entry name" value="Urate_oxidase"/>
    <property type="match status" value="1"/>
</dbReference>
<comment type="similarity">
    <text evidence="3 7 10">Belongs to the uricase family.</text>
</comment>
<feature type="binding site" evidence="9">
    <location>
        <position position="59"/>
    </location>
    <ligand>
        <name>urate</name>
        <dbReference type="ChEBI" id="CHEBI:17775"/>
    </ligand>
</feature>
<dbReference type="PANTHER" id="PTHR42874:SF1">
    <property type="entry name" value="URICASE"/>
    <property type="match status" value="1"/>
</dbReference>
<evidence type="ECO:0000313" key="13">
    <source>
        <dbReference type="Proteomes" id="UP000230249"/>
    </source>
</evidence>
<feature type="active site" description="Charge relay system" evidence="8">
    <location>
        <position position="261"/>
    </location>
</feature>
<evidence type="ECO:0000256" key="6">
    <source>
        <dbReference type="ARBA" id="ARBA00023140"/>
    </source>
</evidence>
<dbReference type="Pfam" id="PF01014">
    <property type="entry name" value="Uricase"/>
    <property type="match status" value="2"/>
</dbReference>
<dbReference type="VEuPathDB" id="FungiDB:CJI96_0004710"/>
<reference evidence="11" key="4">
    <citation type="submission" date="2024-03" db="EMBL/GenBank/DDBJ databases">
        <title>Improved genome assembly of Candida auris strain B8441 and annotation of B11205.</title>
        <authorList>
            <person name="Cauldron N.C."/>
            <person name="Shea T."/>
            <person name="Cuomo C.A."/>
        </authorList>
    </citation>
    <scope>NUCLEOTIDE SEQUENCE</scope>
    <source>
        <strain evidence="11">B8441</strain>
    </source>
</reference>
<accession>A0A0L0NR88</accession>
<accession>A0A2H0ZDW4</accession>
<comment type="subcellular location">
    <subcellularLocation>
        <location evidence="1 7">Peroxisome</location>
    </subcellularLocation>
</comment>
<evidence type="ECO:0000256" key="10">
    <source>
        <dbReference type="RuleBase" id="RU004455"/>
    </source>
</evidence>
<feature type="binding site" evidence="9">
    <location>
        <position position="232"/>
    </location>
    <ligand>
        <name>5-hydroxyisourate</name>
        <dbReference type="ChEBI" id="CHEBI:18072"/>
    </ligand>
</feature>
<keyword evidence="5 7" id="KW-0560">Oxidoreductase</keyword>
<feature type="binding site" evidence="9">
    <location>
        <position position="161"/>
    </location>
    <ligand>
        <name>5-hydroxyisourate</name>
        <dbReference type="ChEBI" id="CHEBI:18072"/>
    </ligand>
</feature>
<gene>
    <name evidence="12" type="ORF">B9J08_005520</name>
    <name evidence="11" type="ORF">B9J08_04402</name>
</gene>
<dbReference type="OMA" id="ATMYKMS"/>
<feature type="binding site" evidence="9">
    <location>
        <position position="259"/>
    </location>
    <ligand>
        <name>O2</name>
        <dbReference type="ChEBI" id="CHEBI:15379"/>
    </ligand>
</feature>
<dbReference type="NCBIfam" id="TIGR03383">
    <property type="entry name" value="urate_oxi"/>
    <property type="match status" value="1"/>
</dbReference>
<dbReference type="PRINTS" id="PR00093">
    <property type="entry name" value="URICASE"/>
</dbReference>
<dbReference type="VEuPathDB" id="FungiDB:QG37_07102"/>
<name>A0A0L0NR88_CANAR</name>
<feature type="binding site" evidence="9">
    <location>
        <position position="178"/>
    </location>
    <ligand>
        <name>5-hydroxyisourate</name>
        <dbReference type="ChEBI" id="CHEBI:18072"/>
    </ligand>
</feature>
<dbReference type="FunFam" id="3.10.270.10:FF:000001">
    <property type="entry name" value="Uricase"/>
    <property type="match status" value="1"/>
</dbReference>
<keyword evidence="6 7" id="KW-0576">Peroxisome</keyword>
<protein>
    <recommendedName>
        <fullName evidence="7 10">Uricase</fullName>
        <ecNumber evidence="7 10">1.7.3.3</ecNumber>
    </recommendedName>
    <alternativeName>
        <fullName evidence="7">Urate oxidase</fullName>
    </alternativeName>
</protein>
<dbReference type="Proteomes" id="UP000230249">
    <property type="component" value="Unassembled WGS sequence"/>
</dbReference>
<reference evidence="12 13" key="1">
    <citation type="journal article" date="2017" name="Clin. Infect. Dis.">
        <title>Simultaneous emergence of multidrug-resistant Candida auris on 3 continents confirmed by whole-genome sequencing and epidemiological analyses.</title>
        <authorList>
            <person name="Lockhart S.R."/>
            <person name="Etienne K.A."/>
            <person name="Vallabhaneni S."/>
            <person name="Farooqi J."/>
            <person name="Chowdhary A."/>
            <person name="Govender N.P."/>
            <person name="Colombo A.L."/>
            <person name="Calvo B."/>
            <person name="Cuomo C.A."/>
            <person name="Desjardins C.A."/>
            <person name="Berkow E.L."/>
            <person name="Castanheira M."/>
            <person name="Magobo R.E."/>
            <person name="Jabeen K."/>
            <person name="Asghar R.J."/>
            <person name="Meis J.F."/>
            <person name="Jackson B."/>
            <person name="Chiller T."/>
            <person name="Litvintseva A.P."/>
        </authorList>
    </citation>
    <scope>NUCLEOTIDE SEQUENCE [LARGE SCALE GENOMIC DNA]</scope>
    <source>
        <strain evidence="12 13">B8441</strain>
    </source>
</reference>
<dbReference type="AlphaFoldDB" id="A0A0L0NR88"/>
<dbReference type="GO" id="GO:0019628">
    <property type="term" value="P:urate catabolic process"/>
    <property type="evidence" value="ECO:0007669"/>
    <property type="project" value="UniProtKB-UniPathway"/>
</dbReference>
<dbReference type="GO" id="GO:0006145">
    <property type="term" value="P:purine nucleobase catabolic process"/>
    <property type="evidence" value="ECO:0007669"/>
    <property type="project" value="TreeGrafter"/>
</dbReference>
<keyword evidence="4 7" id="KW-0659">Purine metabolism</keyword>
<keyword evidence="13" id="KW-1185">Reference proteome</keyword>
<dbReference type="SUPFAM" id="SSF55620">
    <property type="entry name" value="Tetrahydrobiopterin biosynthesis enzymes-like"/>
    <property type="match status" value="2"/>
</dbReference>
<evidence type="ECO:0000256" key="8">
    <source>
        <dbReference type="PIRSR" id="PIRSR000241-1"/>
    </source>
</evidence>
<evidence type="ECO:0000256" key="5">
    <source>
        <dbReference type="ARBA" id="ARBA00023002"/>
    </source>
</evidence>
<evidence type="ECO:0000313" key="11">
    <source>
        <dbReference type="EMBL" id="KAK8439906.1"/>
    </source>
</evidence>
<dbReference type="OrthoDB" id="9992118at2759"/>
<dbReference type="GO" id="GO:0004846">
    <property type="term" value="F:urate oxidase activity"/>
    <property type="evidence" value="ECO:0007669"/>
    <property type="project" value="UniProtKB-EC"/>
</dbReference>
<feature type="binding site" evidence="9">
    <location>
        <position position="259"/>
    </location>
    <ligand>
        <name>5-hydroxyisourate</name>
        <dbReference type="ChEBI" id="CHEBI:18072"/>
    </ligand>
</feature>
<feature type="active site" description="Charge relay system" evidence="8">
    <location>
        <position position="58"/>
    </location>
</feature>
<feature type="binding site" evidence="9">
    <location>
        <position position="178"/>
    </location>
    <ligand>
        <name>urate</name>
        <dbReference type="ChEBI" id="CHEBI:17775"/>
    </ligand>
</feature>
<dbReference type="VEuPathDB" id="FungiDB:CJJ07_003503"/>
<evidence type="ECO:0000256" key="2">
    <source>
        <dbReference type="ARBA" id="ARBA00004831"/>
    </source>
</evidence>
<dbReference type="InterPro" id="IPR002042">
    <property type="entry name" value="Uricase"/>
</dbReference>
<comment type="function">
    <text evidence="7 10">Catalyzes the oxidation of uric acid to 5-hydroxyisourate, which is further processed to form (S)-allantoin.</text>
</comment>
<evidence type="ECO:0000256" key="9">
    <source>
        <dbReference type="PIRSR" id="PIRSR000241-2"/>
    </source>
</evidence>
<dbReference type="GO" id="GO:0005777">
    <property type="term" value="C:peroxisome"/>
    <property type="evidence" value="ECO:0007669"/>
    <property type="project" value="UniProtKB-SubCell"/>
</dbReference>
<evidence type="ECO:0000313" key="12">
    <source>
        <dbReference type="EMBL" id="PIS48814.1"/>
    </source>
</evidence>
<feature type="binding site" evidence="9">
    <location>
        <position position="232"/>
    </location>
    <ligand>
        <name>urate</name>
        <dbReference type="ChEBI" id="CHEBI:17775"/>
    </ligand>
</feature>
<feature type="binding site" evidence="9">
    <location>
        <position position="259"/>
    </location>
    <ligand>
        <name>urate</name>
        <dbReference type="ChEBI" id="CHEBI:17775"/>
    </ligand>
</feature>
<evidence type="ECO:0000256" key="7">
    <source>
        <dbReference type="PIRNR" id="PIRNR000241"/>
    </source>
</evidence>
<reference evidence="11 13" key="3">
    <citation type="journal article" date="2018" name="Nat. Commun.">
        <title>Genomic insights into multidrug-resistance, mating and virulence in Candida auris and related emerging species.</title>
        <authorList>
            <person name="Munoz J.F."/>
            <person name="Gade L."/>
            <person name="Chow N.A."/>
            <person name="Loparev V.N."/>
            <person name="Juieng P."/>
            <person name="Berkow E.L."/>
            <person name="Farrer R.A."/>
            <person name="Litvintseva A.P."/>
            <person name="Cuomo C.A."/>
        </authorList>
    </citation>
    <scope>GENOME REANNOTATION</scope>
    <source>
        <strain evidence="11 13">B8441</strain>
    </source>
</reference>
<dbReference type="UniPathway" id="UPA00394">
    <property type="reaction ID" value="UER00650"/>
</dbReference>
<dbReference type="VEuPathDB" id="FungiDB:B9J08_005520"/>
<feature type="binding site" evidence="9">
    <location>
        <position position="233"/>
    </location>
    <ligand>
        <name>5-hydroxyisourate</name>
        <dbReference type="ChEBI" id="CHEBI:18072"/>
    </ligand>
</feature>
<evidence type="ECO:0000256" key="3">
    <source>
        <dbReference type="ARBA" id="ARBA00009760"/>
    </source>
</evidence>
<dbReference type="EC" id="1.7.3.3" evidence="7 10"/>
<comment type="catalytic activity">
    <reaction evidence="7 10">
        <text>urate + O2 + H2O = 5-hydroxyisourate + H2O2</text>
        <dbReference type="Rhea" id="RHEA:21368"/>
        <dbReference type="ChEBI" id="CHEBI:15377"/>
        <dbReference type="ChEBI" id="CHEBI:15379"/>
        <dbReference type="ChEBI" id="CHEBI:16240"/>
        <dbReference type="ChEBI" id="CHEBI:17775"/>
        <dbReference type="ChEBI" id="CHEBI:18072"/>
        <dbReference type="EC" id="1.7.3.3"/>
    </reaction>
</comment>
<feature type="active site" description="Charge relay system" evidence="8">
    <location>
        <position position="10"/>
    </location>
</feature>
<feature type="binding site" evidence="9">
    <location>
        <position position="58"/>
    </location>
    <ligand>
        <name>urate</name>
        <dbReference type="ChEBI" id="CHEBI:17775"/>
    </ligand>
</feature>
<comment type="caution">
    <text evidence="12">The sequence shown here is derived from an EMBL/GenBank/DDBJ whole genome shotgun (WGS) entry which is preliminary data.</text>
</comment>
<dbReference type="VEuPathDB" id="FungiDB:CJI97_005601"/>